<feature type="transmembrane region" description="Helical" evidence="1">
    <location>
        <begin position="12"/>
        <end position="31"/>
    </location>
</feature>
<evidence type="ECO:0000313" key="2">
    <source>
        <dbReference type="EMBL" id="EKX40750.1"/>
    </source>
</evidence>
<dbReference type="AlphaFoldDB" id="L1IY48"/>
<gene>
    <name evidence="2" type="ORF">GUITHDRAFT_142611</name>
</gene>
<dbReference type="GeneID" id="17297353"/>
<evidence type="ECO:0000256" key="1">
    <source>
        <dbReference type="SAM" id="Phobius"/>
    </source>
</evidence>
<keyword evidence="4" id="KW-1185">Reference proteome</keyword>
<sequence length="110" mass="12145">MAKRAAGRWAGASGLMALPLAIAMSLIIILLQSNSSREVSLAARVAKSEHKMVLRAQQAAKARYQKMMAAALQAEARAHKEGEVATAKAMSYQQSLEKRMLFARRRRDMM</sequence>
<keyword evidence="1" id="KW-0812">Transmembrane</keyword>
<dbReference type="HOGENOM" id="CLU_2175901_0_0_1"/>
<dbReference type="PaxDb" id="55529-EKX40750"/>
<protein>
    <submittedName>
        <fullName evidence="2 3">Uncharacterized protein</fullName>
    </submittedName>
</protein>
<accession>L1IY48</accession>
<name>L1IY48_GUITC</name>
<reference evidence="3" key="3">
    <citation type="submission" date="2016-03" db="UniProtKB">
        <authorList>
            <consortium name="EnsemblProtists"/>
        </authorList>
    </citation>
    <scope>IDENTIFICATION</scope>
</reference>
<reference evidence="4" key="2">
    <citation type="submission" date="2012-11" db="EMBL/GenBank/DDBJ databases">
        <authorList>
            <person name="Kuo A."/>
            <person name="Curtis B.A."/>
            <person name="Tanifuji G."/>
            <person name="Burki F."/>
            <person name="Gruber A."/>
            <person name="Irimia M."/>
            <person name="Maruyama S."/>
            <person name="Arias M.C."/>
            <person name="Ball S.G."/>
            <person name="Gile G.H."/>
            <person name="Hirakawa Y."/>
            <person name="Hopkins J.F."/>
            <person name="Rensing S.A."/>
            <person name="Schmutz J."/>
            <person name="Symeonidi A."/>
            <person name="Elias M."/>
            <person name="Eveleigh R.J."/>
            <person name="Herman E.K."/>
            <person name="Klute M.J."/>
            <person name="Nakayama T."/>
            <person name="Obornik M."/>
            <person name="Reyes-Prieto A."/>
            <person name="Armbrust E.V."/>
            <person name="Aves S.J."/>
            <person name="Beiko R.G."/>
            <person name="Coutinho P."/>
            <person name="Dacks J.B."/>
            <person name="Durnford D.G."/>
            <person name="Fast N.M."/>
            <person name="Green B.R."/>
            <person name="Grisdale C."/>
            <person name="Hempe F."/>
            <person name="Henrissat B."/>
            <person name="Hoppner M.P."/>
            <person name="Ishida K.-I."/>
            <person name="Kim E."/>
            <person name="Koreny L."/>
            <person name="Kroth P.G."/>
            <person name="Liu Y."/>
            <person name="Malik S.-B."/>
            <person name="Maier U.G."/>
            <person name="McRose D."/>
            <person name="Mock T."/>
            <person name="Neilson J.A."/>
            <person name="Onodera N.T."/>
            <person name="Poole A.M."/>
            <person name="Pritham E.J."/>
            <person name="Richards T.A."/>
            <person name="Rocap G."/>
            <person name="Roy S.W."/>
            <person name="Sarai C."/>
            <person name="Schaack S."/>
            <person name="Shirato S."/>
            <person name="Slamovits C.H."/>
            <person name="Spencer D.F."/>
            <person name="Suzuki S."/>
            <person name="Worden A.Z."/>
            <person name="Zauner S."/>
            <person name="Barry K."/>
            <person name="Bell C."/>
            <person name="Bharti A.K."/>
            <person name="Crow J.A."/>
            <person name="Grimwood J."/>
            <person name="Kramer R."/>
            <person name="Lindquist E."/>
            <person name="Lucas S."/>
            <person name="Salamov A."/>
            <person name="McFadden G.I."/>
            <person name="Lane C.E."/>
            <person name="Keeling P.J."/>
            <person name="Gray M.W."/>
            <person name="Grigoriev I.V."/>
            <person name="Archibald J.M."/>
        </authorList>
    </citation>
    <scope>NUCLEOTIDE SEQUENCE</scope>
    <source>
        <strain evidence="4">CCMP2712</strain>
    </source>
</reference>
<evidence type="ECO:0000313" key="4">
    <source>
        <dbReference type="Proteomes" id="UP000011087"/>
    </source>
</evidence>
<dbReference type="Proteomes" id="UP000011087">
    <property type="component" value="Unassembled WGS sequence"/>
</dbReference>
<keyword evidence="1" id="KW-0472">Membrane</keyword>
<dbReference type="KEGG" id="gtt:GUITHDRAFT_142611"/>
<dbReference type="EnsemblProtists" id="EKX40750">
    <property type="protein sequence ID" value="EKX40750"/>
    <property type="gene ID" value="GUITHDRAFT_142611"/>
</dbReference>
<organism evidence="2">
    <name type="scientific">Guillardia theta (strain CCMP2712)</name>
    <name type="common">Cryptophyte</name>
    <dbReference type="NCBI Taxonomy" id="905079"/>
    <lineage>
        <taxon>Eukaryota</taxon>
        <taxon>Cryptophyceae</taxon>
        <taxon>Pyrenomonadales</taxon>
        <taxon>Geminigeraceae</taxon>
        <taxon>Guillardia</taxon>
    </lineage>
</organism>
<dbReference type="RefSeq" id="XP_005827730.1">
    <property type="nucleotide sequence ID" value="XM_005827673.1"/>
</dbReference>
<evidence type="ECO:0000313" key="3">
    <source>
        <dbReference type="EnsemblProtists" id="EKX40750"/>
    </source>
</evidence>
<dbReference type="EMBL" id="JH993029">
    <property type="protein sequence ID" value="EKX40750.1"/>
    <property type="molecule type" value="Genomic_DNA"/>
</dbReference>
<reference evidence="2 4" key="1">
    <citation type="journal article" date="2012" name="Nature">
        <title>Algal genomes reveal evolutionary mosaicism and the fate of nucleomorphs.</title>
        <authorList>
            <consortium name="DOE Joint Genome Institute"/>
            <person name="Curtis B.A."/>
            <person name="Tanifuji G."/>
            <person name="Burki F."/>
            <person name="Gruber A."/>
            <person name="Irimia M."/>
            <person name="Maruyama S."/>
            <person name="Arias M.C."/>
            <person name="Ball S.G."/>
            <person name="Gile G.H."/>
            <person name="Hirakawa Y."/>
            <person name="Hopkins J.F."/>
            <person name="Kuo A."/>
            <person name="Rensing S.A."/>
            <person name="Schmutz J."/>
            <person name="Symeonidi A."/>
            <person name="Elias M."/>
            <person name="Eveleigh R.J."/>
            <person name="Herman E.K."/>
            <person name="Klute M.J."/>
            <person name="Nakayama T."/>
            <person name="Obornik M."/>
            <person name="Reyes-Prieto A."/>
            <person name="Armbrust E.V."/>
            <person name="Aves S.J."/>
            <person name="Beiko R.G."/>
            <person name="Coutinho P."/>
            <person name="Dacks J.B."/>
            <person name="Durnford D.G."/>
            <person name="Fast N.M."/>
            <person name="Green B.R."/>
            <person name="Grisdale C.J."/>
            <person name="Hempel F."/>
            <person name="Henrissat B."/>
            <person name="Hoppner M.P."/>
            <person name="Ishida K."/>
            <person name="Kim E."/>
            <person name="Koreny L."/>
            <person name="Kroth P.G."/>
            <person name="Liu Y."/>
            <person name="Malik S.B."/>
            <person name="Maier U.G."/>
            <person name="McRose D."/>
            <person name="Mock T."/>
            <person name="Neilson J.A."/>
            <person name="Onodera N.T."/>
            <person name="Poole A.M."/>
            <person name="Pritham E.J."/>
            <person name="Richards T.A."/>
            <person name="Rocap G."/>
            <person name="Roy S.W."/>
            <person name="Sarai C."/>
            <person name="Schaack S."/>
            <person name="Shirato S."/>
            <person name="Slamovits C.H."/>
            <person name="Spencer D.F."/>
            <person name="Suzuki S."/>
            <person name="Worden A.Z."/>
            <person name="Zauner S."/>
            <person name="Barry K."/>
            <person name="Bell C."/>
            <person name="Bharti A.K."/>
            <person name="Crow J.A."/>
            <person name="Grimwood J."/>
            <person name="Kramer R."/>
            <person name="Lindquist E."/>
            <person name="Lucas S."/>
            <person name="Salamov A."/>
            <person name="McFadden G.I."/>
            <person name="Lane C.E."/>
            <person name="Keeling P.J."/>
            <person name="Gray M.W."/>
            <person name="Grigoriev I.V."/>
            <person name="Archibald J.M."/>
        </authorList>
    </citation>
    <scope>NUCLEOTIDE SEQUENCE</scope>
    <source>
        <strain evidence="2 4">CCMP2712</strain>
    </source>
</reference>
<proteinExistence type="predicted"/>
<keyword evidence="1" id="KW-1133">Transmembrane helix</keyword>